<accession>A0A0R3QBL4</accession>
<dbReference type="WBParaSite" id="BTMF_0000374201-mRNA-1">
    <property type="protein sequence ID" value="BTMF_0000374201-mRNA-1"/>
    <property type="gene ID" value="BTMF_0000374201"/>
</dbReference>
<proteinExistence type="predicted"/>
<organism evidence="1">
    <name type="scientific">Brugia timori</name>
    <dbReference type="NCBI Taxonomy" id="42155"/>
    <lineage>
        <taxon>Eukaryota</taxon>
        <taxon>Metazoa</taxon>
        <taxon>Ecdysozoa</taxon>
        <taxon>Nematoda</taxon>
        <taxon>Chromadorea</taxon>
        <taxon>Rhabditida</taxon>
        <taxon>Spirurina</taxon>
        <taxon>Spiruromorpha</taxon>
        <taxon>Filarioidea</taxon>
        <taxon>Onchocercidae</taxon>
        <taxon>Brugia</taxon>
    </lineage>
</organism>
<dbReference type="AlphaFoldDB" id="A0A0R3QBL4"/>
<sequence length="51" mass="5411">LAVFLVISTFPKYCCPVDNPFGENGSGIAFISAKLSVLYGPLLEAPLGFFS</sequence>
<protein>
    <submittedName>
        <fullName evidence="1">Ovule protein</fullName>
    </submittedName>
</protein>
<reference evidence="1" key="1">
    <citation type="submission" date="2017-02" db="UniProtKB">
        <authorList>
            <consortium name="WormBaseParasite"/>
        </authorList>
    </citation>
    <scope>IDENTIFICATION</scope>
</reference>
<name>A0A0R3QBL4_9BILA</name>
<evidence type="ECO:0000313" key="1">
    <source>
        <dbReference type="WBParaSite" id="BTMF_0000374201-mRNA-1"/>
    </source>
</evidence>